<dbReference type="GO" id="GO:0016787">
    <property type="term" value="F:hydrolase activity"/>
    <property type="evidence" value="ECO:0007669"/>
    <property type="project" value="UniProtKB-KW"/>
</dbReference>
<dbReference type="Proteomes" id="UP001596270">
    <property type="component" value="Unassembled WGS sequence"/>
</dbReference>
<dbReference type="EMBL" id="JBHSRS010000083">
    <property type="protein sequence ID" value="MFC6283656.1"/>
    <property type="molecule type" value="Genomic_DNA"/>
</dbReference>
<name>A0ABW1U4Q6_9BURK</name>
<comment type="caution">
    <text evidence="3">The sequence shown here is derived from an EMBL/GenBank/DDBJ whole genome shotgun (WGS) entry which is preliminary data.</text>
</comment>
<feature type="domain" description="BD-FAE-like" evidence="2">
    <location>
        <begin position="72"/>
        <end position="166"/>
    </location>
</feature>
<evidence type="ECO:0000313" key="4">
    <source>
        <dbReference type="Proteomes" id="UP001596270"/>
    </source>
</evidence>
<proteinExistence type="predicted"/>
<dbReference type="SUPFAM" id="SSF53474">
    <property type="entry name" value="alpha/beta-Hydrolases"/>
    <property type="match status" value="1"/>
</dbReference>
<dbReference type="RefSeq" id="WP_371436533.1">
    <property type="nucleotide sequence ID" value="NZ_JBHSRS010000083.1"/>
</dbReference>
<accession>A0ABW1U4Q6</accession>
<sequence>MSEQLAGREGWRNLGVAELARQYNARATVPDVEPFLRDYRDLSTPMYALPHVRDLRYGPNPDELLDLFPVPGRADAPLFVFVHGGYWRSLVKEDSVFMARNFTQHGIAVASINYQLAPQASLHEIVAQCRRSLAWLYRNGAAHGMDVNRIVVSGSSAGGHLGAMLLSQDWQAAAGVPQDVVKAAILVSGLYDLAPVQQTTPNDWLNLGVEEAVALSPIQSLPCTNTRLCIAVAEQDTDEFKRQSLMYAAACRQGGCSVQYLEVPQRNHFDVILEWMNPDTALTKLAWALFDPA</sequence>
<dbReference type="InterPro" id="IPR049492">
    <property type="entry name" value="BD-FAE-like_dom"/>
</dbReference>
<protein>
    <submittedName>
        <fullName evidence="3">Alpha/beta hydrolase</fullName>
    </submittedName>
</protein>
<evidence type="ECO:0000313" key="3">
    <source>
        <dbReference type="EMBL" id="MFC6283656.1"/>
    </source>
</evidence>
<evidence type="ECO:0000259" key="2">
    <source>
        <dbReference type="Pfam" id="PF20434"/>
    </source>
</evidence>
<dbReference type="InterPro" id="IPR050300">
    <property type="entry name" value="GDXG_lipolytic_enzyme"/>
</dbReference>
<dbReference type="Pfam" id="PF20434">
    <property type="entry name" value="BD-FAE"/>
    <property type="match status" value="1"/>
</dbReference>
<evidence type="ECO:0000256" key="1">
    <source>
        <dbReference type="ARBA" id="ARBA00022801"/>
    </source>
</evidence>
<keyword evidence="1 3" id="KW-0378">Hydrolase</keyword>
<dbReference type="InterPro" id="IPR029058">
    <property type="entry name" value="AB_hydrolase_fold"/>
</dbReference>
<keyword evidence="4" id="KW-1185">Reference proteome</keyword>
<organism evidence="3 4">
    <name type="scientific">Polaromonas aquatica</name>
    <dbReference type="NCBI Taxonomy" id="332657"/>
    <lineage>
        <taxon>Bacteria</taxon>
        <taxon>Pseudomonadati</taxon>
        <taxon>Pseudomonadota</taxon>
        <taxon>Betaproteobacteria</taxon>
        <taxon>Burkholderiales</taxon>
        <taxon>Comamonadaceae</taxon>
        <taxon>Polaromonas</taxon>
    </lineage>
</organism>
<reference evidence="4" key="1">
    <citation type="journal article" date="2019" name="Int. J. Syst. Evol. Microbiol.">
        <title>The Global Catalogue of Microorganisms (GCM) 10K type strain sequencing project: providing services to taxonomists for standard genome sequencing and annotation.</title>
        <authorList>
            <consortium name="The Broad Institute Genomics Platform"/>
            <consortium name="The Broad Institute Genome Sequencing Center for Infectious Disease"/>
            <person name="Wu L."/>
            <person name="Ma J."/>
        </authorList>
    </citation>
    <scope>NUCLEOTIDE SEQUENCE [LARGE SCALE GENOMIC DNA]</scope>
    <source>
        <strain evidence="4">CCUG 39402</strain>
    </source>
</reference>
<dbReference type="PANTHER" id="PTHR48081:SF33">
    <property type="entry name" value="KYNURENINE FORMAMIDASE"/>
    <property type="match status" value="1"/>
</dbReference>
<gene>
    <name evidence="3" type="ORF">ACFQND_20710</name>
</gene>
<dbReference type="PANTHER" id="PTHR48081">
    <property type="entry name" value="AB HYDROLASE SUPERFAMILY PROTEIN C4A8.06C"/>
    <property type="match status" value="1"/>
</dbReference>
<dbReference type="Gene3D" id="3.40.50.1820">
    <property type="entry name" value="alpha/beta hydrolase"/>
    <property type="match status" value="1"/>
</dbReference>